<dbReference type="Proteomes" id="UP000649617">
    <property type="component" value="Unassembled WGS sequence"/>
</dbReference>
<keyword evidence="3" id="KW-1185">Reference proteome</keyword>
<feature type="compositionally biased region" description="Polar residues" evidence="1">
    <location>
        <begin position="225"/>
        <end position="241"/>
    </location>
</feature>
<name>A0A812VK21_SYMPI</name>
<protein>
    <submittedName>
        <fullName evidence="2">Uncharacterized protein</fullName>
    </submittedName>
</protein>
<dbReference type="EMBL" id="CAJNIZ010042607">
    <property type="protein sequence ID" value="CAE7628510.1"/>
    <property type="molecule type" value="Genomic_DNA"/>
</dbReference>
<accession>A0A812VK21</accession>
<feature type="region of interest" description="Disordered" evidence="1">
    <location>
        <begin position="146"/>
        <end position="271"/>
    </location>
</feature>
<gene>
    <name evidence="2" type="ORF">SPIL2461_LOCUS16464</name>
</gene>
<evidence type="ECO:0000313" key="3">
    <source>
        <dbReference type="Proteomes" id="UP000649617"/>
    </source>
</evidence>
<feature type="compositionally biased region" description="Basic and acidic residues" evidence="1">
    <location>
        <begin position="195"/>
        <end position="214"/>
    </location>
</feature>
<dbReference type="AlphaFoldDB" id="A0A812VK21"/>
<feature type="region of interest" description="Disordered" evidence="1">
    <location>
        <begin position="1"/>
        <end position="36"/>
    </location>
</feature>
<comment type="caution">
    <text evidence="2">The sequence shown here is derived from an EMBL/GenBank/DDBJ whole genome shotgun (WGS) entry which is preliminary data.</text>
</comment>
<evidence type="ECO:0000313" key="2">
    <source>
        <dbReference type="EMBL" id="CAE7628510.1"/>
    </source>
</evidence>
<reference evidence="2" key="1">
    <citation type="submission" date="2021-02" db="EMBL/GenBank/DDBJ databases">
        <authorList>
            <person name="Dougan E. K."/>
            <person name="Rhodes N."/>
            <person name="Thang M."/>
            <person name="Chan C."/>
        </authorList>
    </citation>
    <scope>NUCLEOTIDE SEQUENCE</scope>
</reference>
<proteinExistence type="predicted"/>
<sequence length="271" mass="29047">ADIVQASVQLAARDATSQRDAVQEEPASFGWPADELSAFEHSKEDRAAGWTPLSDASPNLQEVDVRSFSWPESSAAFGQQPLGQATAWPQDDMVLAFGQPEVSEAATPNTGWTPDAFGWPVAATPTQTTADVWGFPAWPGEAHVDAAASEARPQASQGSQPLQESPKAERKAQSTSPPKRPALRRSATQASSESPSKRSIEADGVHAEEAERSSPSRRPQLRRSATQGDSSSPSRRANLTWGTAPAGPPDVRFGEDPSPNLKEHMAQFMPW</sequence>
<organism evidence="2 3">
    <name type="scientific">Symbiodinium pilosum</name>
    <name type="common">Dinoflagellate</name>
    <dbReference type="NCBI Taxonomy" id="2952"/>
    <lineage>
        <taxon>Eukaryota</taxon>
        <taxon>Sar</taxon>
        <taxon>Alveolata</taxon>
        <taxon>Dinophyceae</taxon>
        <taxon>Suessiales</taxon>
        <taxon>Symbiodiniaceae</taxon>
        <taxon>Symbiodinium</taxon>
    </lineage>
</organism>
<evidence type="ECO:0000256" key="1">
    <source>
        <dbReference type="SAM" id="MobiDB-lite"/>
    </source>
</evidence>
<feature type="non-terminal residue" evidence="2">
    <location>
        <position position="1"/>
    </location>
</feature>
<feature type="compositionally biased region" description="Polar residues" evidence="1">
    <location>
        <begin position="154"/>
        <end position="163"/>
    </location>
</feature>